<accession>B8I3J8</accession>
<dbReference type="HOGENOM" id="CLU_3166417_0_0_9"/>
<gene>
    <name evidence="1" type="ordered locus">Ccel_1993</name>
</gene>
<evidence type="ECO:0000313" key="2">
    <source>
        <dbReference type="Proteomes" id="UP000001349"/>
    </source>
</evidence>
<dbReference type="EMBL" id="CP001348">
    <property type="protein sequence ID" value="ACL76341.1"/>
    <property type="molecule type" value="Genomic_DNA"/>
</dbReference>
<reference evidence="1 2" key="1">
    <citation type="submission" date="2009-01" db="EMBL/GenBank/DDBJ databases">
        <title>Complete sequence of Clostridium cellulolyticum H10.</title>
        <authorList>
            <consortium name="US DOE Joint Genome Institute"/>
            <person name="Lucas S."/>
            <person name="Copeland A."/>
            <person name="Lapidus A."/>
            <person name="Glavina del Rio T."/>
            <person name="Dalin E."/>
            <person name="Tice H."/>
            <person name="Bruce D."/>
            <person name="Goodwin L."/>
            <person name="Pitluck S."/>
            <person name="Chertkov O."/>
            <person name="Saunders E."/>
            <person name="Brettin T."/>
            <person name="Detter J.C."/>
            <person name="Han C."/>
            <person name="Larimer F."/>
            <person name="Land M."/>
            <person name="Hauser L."/>
            <person name="Kyrpides N."/>
            <person name="Ivanova N."/>
            <person name="Zhou J."/>
            <person name="Richardson P."/>
        </authorList>
    </citation>
    <scope>NUCLEOTIDE SEQUENCE [LARGE SCALE GENOMIC DNA]</scope>
    <source>
        <strain evidence="2">ATCC 35319 / DSM 5812 / JCM 6584 / H10</strain>
    </source>
</reference>
<protein>
    <submittedName>
        <fullName evidence="1">Uncharacterized protein</fullName>
    </submittedName>
</protein>
<sequence>MVEKVKPDPWNLSVNTGVGKQKLSEIFDKILINAAHLTKVGVFCFSQ</sequence>
<proteinExistence type="predicted"/>
<evidence type="ECO:0000313" key="1">
    <source>
        <dbReference type="EMBL" id="ACL76341.1"/>
    </source>
</evidence>
<name>B8I3J8_RUMCH</name>
<organism evidence="1 2">
    <name type="scientific">Ruminiclostridium cellulolyticum (strain ATCC 35319 / DSM 5812 / JCM 6584 / H10)</name>
    <name type="common">Clostridium cellulolyticum</name>
    <dbReference type="NCBI Taxonomy" id="394503"/>
    <lineage>
        <taxon>Bacteria</taxon>
        <taxon>Bacillati</taxon>
        <taxon>Bacillota</taxon>
        <taxon>Clostridia</taxon>
        <taxon>Eubacteriales</taxon>
        <taxon>Oscillospiraceae</taxon>
        <taxon>Ruminiclostridium</taxon>
    </lineage>
</organism>
<dbReference type="STRING" id="394503.Ccel_1993"/>
<dbReference type="AlphaFoldDB" id="B8I3J8"/>
<dbReference type="KEGG" id="cce:Ccel_1993"/>
<keyword evidence="2" id="KW-1185">Reference proteome</keyword>
<dbReference type="Proteomes" id="UP000001349">
    <property type="component" value="Chromosome"/>
</dbReference>